<feature type="chain" id="PRO_5022713892" evidence="1">
    <location>
        <begin position="29"/>
        <end position="115"/>
    </location>
</feature>
<keyword evidence="2" id="KW-0121">Carboxypeptidase</keyword>
<dbReference type="Pfam" id="PF13620">
    <property type="entry name" value="CarboxypepD_reg"/>
    <property type="match status" value="1"/>
</dbReference>
<keyword evidence="2" id="KW-0378">Hydrolase</keyword>
<dbReference type="EMBL" id="VNHY01000001">
    <property type="protein sequence ID" value="TYP95647.1"/>
    <property type="molecule type" value="Genomic_DNA"/>
</dbReference>
<protein>
    <submittedName>
        <fullName evidence="2">Carboxypeptidase regulatory-like domain-containing protein</fullName>
    </submittedName>
</protein>
<organism evidence="2 3">
    <name type="scientific">Fodinibius salinus</name>
    <dbReference type="NCBI Taxonomy" id="860790"/>
    <lineage>
        <taxon>Bacteria</taxon>
        <taxon>Pseudomonadati</taxon>
        <taxon>Balneolota</taxon>
        <taxon>Balneolia</taxon>
        <taxon>Balneolales</taxon>
        <taxon>Balneolaceae</taxon>
        <taxon>Fodinibius</taxon>
    </lineage>
</organism>
<reference evidence="2 3" key="1">
    <citation type="submission" date="2019-07" db="EMBL/GenBank/DDBJ databases">
        <title>Genomic Encyclopedia of Archaeal and Bacterial Type Strains, Phase II (KMG-II): from individual species to whole genera.</title>
        <authorList>
            <person name="Goeker M."/>
        </authorList>
    </citation>
    <scope>NUCLEOTIDE SEQUENCE [LARGE SCALE GENOMIC DNA]</scope>
    <source>
        <strain evidence="2 3">DSM 21935</strain>
    </source>
</reference>
<sequence length="115" mass="12483">MYLSKKKVFFSAIILLLGVGLLSNEASAQEKAEGKLYGQVVEDTSGEAVTGVEITLQGMDKKATTGDKGMYAFKSLKTGTYTVVVEADGYQKWEKEVKVTAKGKRIDIKLKPTKG</sequence>
<keyword evidence="3" id="KW-1185">Reference proteome</keyword>
<feature type="signal peptide" evidence="1">
    <location>
        <begin position="1"/>
        <end position="28"/>
    </location>
</feature>
<evidence type="ECO:0000256" key="1">
    <source>
        <dbReference type="SAM" id="SignalP"/>
    </source>
</evidence>
<dbReference type="OrthoDB" id="603275at2"/>
<evidence type="ECO:0000313" key="3">
    <source>
        <dbReference type="Proteomes" id="UP000324595"/>
    </source>
</evidence>
<keyword evidence="1" id="KW-0732">Signal</keyword>
<comment type="caution">
    <text evidence="2">The sequence shown here is derived from an EMBL/GenBank/DDBJ whole genome shotgun (WGS) entry which is preliminary data.</text>
</comment>
<evidence type="ECO:0000313" key="2">
    <source>
        <dbReference type="EMBL" id="TYP95647.1"/>
    </source>
</evidence>
<dbReference type="GO" id="GO:0004180">
    <property type="term" value="F:carboxypeptidase activity"/>
    <property type="evidence" value="ECO:0007669"/>
    <property type="project" value="UniProtKB-KW"/>
</dbReference>
<name>A0A5D3YPA0_9BACT</name>
<dbReference type="AlphaFoldDB" id="A0A5D3YPA0"/>
<gene>
    <name evidence="2" type="ORF">LX73_0962</name>
</gene>
<dbReference type="Gene3D" id="2.60.40.1120">
    <property type="entry name" value="Carboxypeptidase-like, regulatory domain"/>
    <property type="match status" value="1"/>
</dbReference>
<keyword evidence="2" id="KW-0645">Protease</keyword>
<dbReference type="InterPro" id="IPR008969">
    <property type="entry name" value="CarboxyPept-like_regulatory"/>
</dbReference>
<dbReference type="SUPFAM" id="SSF49464">
    <property type="entry name" value="Carboxypeptidase regulatory domain-like"/>
    <property type="match status" value="1"/>
</dbReference>
<dbReference type="RefSeq" id="WP_148898305.1">
    <property type="nucleotide sequence ID" value="NZ_VNHY01000001.1"/>
</dbReference>
<dbReference type="Proteomes" id="UP000324595">
    <property type="component" value="Unassembled WGS sequence"/>
</dbReference>
<accession>A0A5D3YPA0</accession>
<proteinExistence type="predicted"/>